<dbReference type="EMBL" id="AY095314">
    <property type="protein sequence ID" value="AAM28362.1"/>
    <property type="molecule type" value="Genomic_DNA"/>
</dbReference>
<dbReference type="OrthoDB" id="41514at10239"/>
<dbReference type="Proteomes" id="UP000001794">
    <property type="component" value="Segment"/>
</dbReference>
<sequence length="145" mass="16341">MELQTIFNMVLQHLARQDHGASDFEHGCAYRAEGGRKCAVGYLLSESAYHDDVEGEVIGDEHINAAVEESIGELPYGGYNVLSRLQTLHDGDYDMVCSGEEVSGMSKERRVLRMVSAVEELADAFDLIVPRAFYDWIKKYGYERQ</sequence>
<dbReference type="KEGG" id="vg:956027"/>
<evidence type="ECO:0000313" key="2">
    <source>
        <dbReference type="Proteomes" id="UP000001794"/>
    </source>
</evidence>
<keyword evidence="2" id="KW-1185">Reference proteome</keyword>
<reference evidence="1 2" key="1">
    <citation type="journal article" date="2003" name="Virology">
        <title>The complete sequence of marine bacteriophage VpV262 infecting vibrio parahaemolyticus indicates that an ancestral component of a T7 viral supergroup is widespread in the marine environment.</title>
        <authorList>
            <person name="Hardies S.C."/>
            <person name="Comeau A.M."/>
            <person name="Serwer P."/>
            <person name="Suttle C.A."/>
        </authorList>
    </citation>
    <scope>NUCLEOTIDE SEQUENCE</scope>
</reference>
<dbReference type="RefSeq" id="NP_640275.1">
    <property type="nucleotide sequence ID" value="NC_003907.2"/>
</dbReference>
<name>Q8LT85_9CAUD</name>
<protein>
    <submittedName>
        <fullName evidence="1">Uncharacterized protein</fullName>
    </submittedName>
</protein>
<accession>Q8LT85</accession>
<organism evidence="1 2">
    <name type="scientific">Vibrio phage VpV262</name>
    <dbReference type="NCBI Taxonomy" id="2907796"/>
    <lineage>
        <taxon>Viruses</taxon>
        <taxon>Duplodnaviria</taxon>
        <taxon>Heunggongvirae</taxon>
        <taxon>Uroviricota</taxon>
        <taxon>Caudoviricetes</taxon>
        <taxon>Zobellviridae</taxon>
        <taxon>Vipivirus</taxon>
        <taxon>Vipivirus canadense</taxon>
    </lineage>
</organism>
<proteinExistence type="predicted"/>
<evidence type="ECO:0000313" key="1">
    <source>
        <dbReference type="EMBL" id="AAM28362.1"/>
    </source>
</evidence>
<dbReference type="GeneID" id="956027"/>